<dbReference type="InterPro" id="IPR000631">
    <property type="entry name" value="CARKD"/>
</dbReference>
<sequence>MIPIHGQPVLTAAAMRAAEQAVMTQGVSEATLMDRAGRAIAQAVARLAAGREILVLCGPGNNGGDGYITAARLREQGHKVRVAALAEPRSEGCRRAAELWGGAVASLDEVEPAPVLVDALFGTGLSRGLESVTEQSLARLAEAAWLRIAVDLPSGIATDTGRLLSEVPRFDVTLALGAVKPSHLLQPAAGRMGEVRLLDIDVPSSGAVRVMAAPALPSPDAHSHKYSRGMVAVVAGSMSGASELAAMAAARAGAGYVLLLASDVTSGPVRPHSIVRRDFNLDALADDRIGAVAIGPGLGRDDDARRRLGAALGSGRPLVIDGDALRLVETEELAAHVGSKILTPHGGEFTHLFGGMKTDKLTATLDAARRSNAIVVHKGADTVIAAPDGRAILCPEASPWLSTAGTGDVLAGAVAAMLAAGLEPLAAAEAGVWLHAQAARVCGKAFIADDLADALSAVRG</sequence>
<dbReference type="GO" id="GO:0016301">
    <property type="term" value="F:kinase activity"/>
    <property type="evidence" value="ECO:0007669"/>
    <property type="project" value="UniProtKB-KW"/>
</dbReference>
<evidence type="ECO:0000256" key="17">
    <source>
        <dbReference type="HAMAP-Rule" id="MF_01965"/>
    </source>
</evidence>
<evidence type="ECO:0000256" key="1">
    <source>
        <dbReference type="ARBA" id="ARBA00000013"/>
    </source>
</evidence>
<keyword evidence="22" id="KW-0808">Transferase</keyword>
<evidence type="ECO:0000256" key="10">
    <source>
        <dbReference type="ARBA" id="ARBA00023027"/>
    </source>
</evidence>
<comment type="similarity">
    <text evidence="17">Belongs to the NnrD/CARKD family.</text>
</comment>
<feature type="binding site" evidence="18">
    <location>
        <begin position="122"/>
        <end position="128"/>
    </location>
    <ligand>
        <name>(6S)-NADPHX</name>
        <dbReference type="ChEBI" id="CHEBI:64076"/>
    </ligand>
</feature>
<keyword evidence="8 17" id="KW-0521">NADP</keyword>
<comment type="similarity">
    <text evidence="3 19">In the N-terminal section; belongs to the NnrE/AIBP family.</text>
</comment>
<evidence type="ECO:0000256" key="9">
    <source>
        <dbReference type="ARBA" id="ARBA00022958"/>
    </source>
</evidence>
<comment type="catalytic activity">
    <reaction evidence="16 17 19">
        <text>(6S)-NADPHX + ADP = AMP + phosphate + NADPH + H(+)</text>
        <dbReference type="Rhea" id="RHEA:32235"/>
        <dbReference type="ChEBI" id="CHEBI:15378"/>
        <dbReference type="ChEBI" id="CHEBI:43474"/>
        <dbReference type="ChEBI" id="CHEBI:57783"/>
        <dbReference type="ChEBI" id="CHEBI:64076"/>
        <dbReference type="ChEBI" id="CHEBI:456215"/>
        <dbReference type="ChEBI" id="CHEBI:456216"/>
        <dbReference type="EC" id="4.2.1.136"/>
    </reaction>
</comment>
<dbReference type="PANTHER" id="PTHR12592:SF0">
    <property type="entry name" value="ATP-DEPENDENT (S)-NAD(P)H-HYDRATE DEHYDRATASE"/>
    <property type="match status" value="1"/>
</dbReference>
<feature type="binding site" evidence="18">
    <location>
        <position position="154"/>
    </location>
    <ligand>
        <name>K(+)</name>
        <dbReference type="ChEBI" id="CHEBI:29103"/>
    </ligand>
</feature>
<dbReference type="NCBIfam" id="TIGR00196">
    <property type="entry name" value="yjeF_cterm"/>
    <property type="match status" value="1"/>
</dbReference>
<feature type="binding site" evidence="17">
    <location>
        <position position="345"/>
    </location>
    <ligand>
        <name>(6S)-NADPHX</name>
        <dbReference type="ChEBI" id="CHEBI:64076"/>
    </ligand>
</feature>
<keyword evidence="10 17" id="KW-0520">NAD</keyword>
<keyword evidence="22" id="KW-0418">Kinase</keyword>
<comment type="catalytic activity">
    <reaction evidence="2 18 19">
        <text>(6R)-NADPHX = (6S)-NADPHX</text>
        <dbReference type="Rhea" id="RHEA:32227"/>
        <dbReference type="ChEBI" id="CHEBI:64076"/>
        <dbReference type="ChEBI" id="CHEBI:64077"/>
        <dbReference type="EC" id="5.1.99.6"/>
    </reaction>
</comment>
<evidence type="ECO:0000259" key="20">
    <source>
        <dbReference type="PROSITE" id="PS51383"/>
    </source>
</evidence>
<keyword evidence="5 18" id="KW-0479">Metal-binding</keyword>
<dbReference type="Gene3D" id="3.40.1190.20">
    <property type="match status" value="1"/>
</dbReference>
<keyword evidence="6 17" id="KW-0547">Nucleotide-binding</keyword>
<dbReference type="InterPro" id="IPR004443">
    <property type="entry name" value="YjeF_N_dom"/>
</dbReference>
<dbReference type="PANTHER" id="PTHR12592">
    <property type="entry name" value="ATP-DEPENDENT (S)-NAD(P)H-HYDRATE DEHYDRATASE FAMILY MEMBER"/>
    <property type="match status" value="1"/>
</dbReference>
<dbReference type="PROSITE" id="PS51385">
    <property type="entry name" value="YJEF_N"/>
    <property type="match status" value="1"/>
</dbReference>
<dbReference type="GO" id="GO:0110051">
    <property type="term" value="P:metabolite repair"/>
    <property type="evidence" value="ECO:0007669"/>
    <property type="project" value="TreeGrafter"/>
</dbReference>
<feature type="binding site" evidence="17">
    <location>
        <position position="408"/>
    </location>
    <ligand>
        <name>(6S)-NADPHX</name>
        <dbReference type="ChEBI" id="CHEBI:64076"/>
    </ligand>
</feature>
<comment type="cofactor">
    <cofactor evidence="17">
        <name>Mg(2+)</name>
        <dbReference type="ChEBI" id="CHEBI:18420"/>
    </cofactor>
</comment>
<comment type="catalytic activity">
    <reaction evidence="1 18 19">
        <text>(6R)-NADHX = (6S)-NADHX</text>
        <dbReference type="Rhea" id="RHEA:32215"/>
        <dbReference type="ChEBI" id="CHEBI:64074"/>
        <dbReference type="ChEBI" id="CHEBI:64075"/>
        <dbReference type="EC" id="5.1.99.6"/>
    </reaction>
</comment>
<proteinExistence type="inferred from homology"/>
<comment type="caution">
    <text evidence="22">The sequence shown here is derived from an EMBL/GenBank/DDBJ whole genome shotgun (WGS) entry which is preliminary data.</text>
</comment>
<keyword evidence="13" id="KW-0511">Multifunctional enzyme</keyword>
<dbReference type="Pfam" id="PF03853">
    <property type="entry name" value="YjeF_N"/>
    <property type="match status" value="1"/>
</dbReference>
<comment type="cofactor">
    <cofactor evidence="18 19">
        <name>K(+)</name>
        <dbReference type="ChEBI" id="CHEBI:29103"/>
    </cofactor>
    <text evidence="18 19">Binds 1 potassium ion per subunit.</text>
</comment>
<dbReference type="GO" id="GO:0046872">
    <property type="term" value="F:metal ion binding"/>
    <property type="evidence" value="ECO:0007669"/>
    <property type="project" value="UniProtKB-UniRule"/>
</dbReference>
<evidence type="ECO:0000256" key="16">
    <source>
        <dbReference type="ARBA" id="ARBA00049209"/>
    </source>
</evidence>
<dbReference type="GO" id="GO:0052855">
    <property type="term" value="F:ADP-dependent NAD(P)H-hydrate dehydratase activity"/>
    <property type="evidence" value="ECO:0007669"/>
    <property type="project" value="UniProtKB-UniRule"/>
</dbReference>
<feature type="domain" description="YjeF C-terminal" evidence="20">
    <location>
        <begin position="208"/>
        <end position="460"/>
    </location>
</feature>
<comment type="catalytic activity">
    <reaction evidence="15 17 19">
        <text>(6S)-NADHX + ADP = AMP + phosphate + NADH + H(+)</text>
        <dbReference type="Rhea" id="RHEA:32223"/>
        <dbReference type="ChEBI" id="CHEBI:15378"/>
        <dbReference type="ChEBI" id="CHEBI:43474"/>
        <dbReference type="ChEBI" id="CHEBI:57945"/>
        <dbReference type="ChEBI" id="CHEBI:64074"/>
        <dbReference type="ChEBI" id="CHEBI:456215"/>
        <dbReference type="ChEBI" id="CHEBI:456216"/>
        <dbReference type="EC" id="4.2.1.136"/>
    </reaction>
</comment>
<dbReference type="EMBL" id="LDTE01000001">
    <property type="protein sequence ID" value="KTW03329.1"/>
    <property type="molecule type" value="Genomic_DNA"/>
</dbReference>
<feature type="binding site" evidence="18">
    <location>
        <position position="118"/>
    </location>
    <ligand>
        <name>K(+)</name>
        <dbReference type="ChEBI" id="CHEBI:29103"/>
    </ligand>
</feature>
<dbReference type="Proteomes" id="UP000074072">
    <property type="component" value="Unassembled WGS sequence"/>
</dbReference>
<evidence type="ECO:0000256" key="6">
    <source>
        <dbReference type="ARBA" id="ARBA00022741"/>
    </source>
</evidence>
<dbReference type="EC" id="4.2.1.136" evidence="19"/>
<reference evidence="22 23" key="1">
    <citation type="journal article" date="2016" name="Front. Microbiol.">
        <title>Genomic Resource of Rice Seed Associated Bacteria.</title>
        <authorList>
            <person name="Midha S."/>
            <person name="Bansal K."/>
            <person name="Sharma S."/>
            <person name="Kumar N."/>
            <person name="Patil P.P."/>
            <person name="Chaudhry V."/>
            <person name="Patil P.B."/>
        </authorList>
    </citation>
    <scope>NUCLEOTIDE SEQUENCE [LARGE SCALE GENOMIC DNA]</scope>
    <source>
        <strain evidence="22 23">SB4</strain>
    </source>
</reference>
<protein>
    <recommendedName>
        <fullName evidence="19">Bifunctional NAD(P)H-hydrate repair enzyme</fullName>
    </recommendedName>
    <alternativeName>
        <fullName evidence="19">Nicotinamide nucleotide repair protein</fullName>
    </alternativeName>
    <domain>
        <recommendedName>
            <fullName evidence="19">ADP-dependent (S)-NAD(P)H-hydrate dehydratase</fullName>
            <ecNumber evidence="19">4.2.1.136</ecNumber>
        </recommendedName>
        <alternativeName>
            <fullName evidence="19">ADP-dependent NAD(P)HX dehydratase</fullName>
        </alternativeName>
    </domain>
    <domain>
        <recommendedName>
            <fullName evidence="19">NAD(P)H-hydrate epimerase</fullName>
            <ecNumber evidence="19">5.1.99.6</ecNumber>
        </recommendedName>
    </domain>
</protein>
<evidence type="ECO:0000256" key="12">
    <source>
        <dbReference type="ARBA" id="ARBA00023239"/>
    </source>
</evidence>
<evidence type="ECO:0000256" key="15">
    <source>
        <dbReference type="ARBA" id="ARBA00048238"/>
    </source>
</evidence>
<keyword evidence="11 18" id="KW-0413">Isomerase</keyword>
<dbReference type="GO" id="GO:0052856">
    <property type="term" value="F:NAD(P)HX epimerase activity"/>
    <property type="evidence" value="ECO:0007669"/>
    <property type="project" value="UniProtKB-UniRule"/>
</dbReference>
<feature type="binding site" evidence="18">
    <location>
        <position position="62"/>
    </location>
    <ligand>
        <name>K(+)</name>
        <dbReference type="ChEBI" id="CHEBI:29103"/>
    </ligand>
</feature>
<evidence type="ECO:0000256" key="3">
    <source>
        <dbReference type="ARBA" id="ARBA00006001"/>
    </source>
</evidence>
<dbReference type="GO" id="GO:0005524">
    <property type="term" value="F:ATP binding"/>
    <property type="evidence" value="ECO:0007669"/>
    <property type="project" value="UniProtKB-UniRule"/>
</dbReference>
<comment type="function">
    <text evidence="17">Catalyzes the dehydration of the S-form of NAD(P)HX at the expense of ADP, which is converted to AMP. Together with NAD(P)HX epimerase, which catalyzes the epimerization of the S- and R-forms, the enzyme allows the repair of both epimers of NAD(P)HX, a damaged form of NAD(P)H that is a result of enzymatic or heat-dependent hydration.</text>
</comment>
<organism evidence="22 23">
    <name type="scientific">Sphingomonas sanguinis</name>
    <dbReference type="NCBI Taxonomy" id="33051"/>
    <lineage>
        <taxon>Bacteria</taxon>
        <taxon>Pseudomonadati</taxon>
        <taxon>Pseudomonadota</taxon>
        <taxon>Alphaproteobacteria</taxon>
        <taxon>Sphingomonadales</taxon>
        <taxon>Sphingomonadaceae</taxon>
        <taxon>Sphingomonas</taxon>
    </lineage>
</organism>
<evidence type="ECO:0000313" key="23">
    <source>
        <dbReference type="Proteomes" id="UP000074072"/>
    </source>
</evidence>
<evidence type="ECO:0000256" key="8">
    <source>
        <dbReference type="ARBA" id="ARBA00022857"/>
    </source>
</evidence>
<dbReference type="HAMAP" id="MF_01965">
    <property type="entry name" value="NADHX_dehydratase"/>
    <property type="match status" value="1"/>
</dbReference>
<dbReference type="EC" id="5.1.99.6" evidence="19"/>
<dbReference type="PIRSF" id="PIRSF017184">
    <property type="entry name" value="Nnr"/>
    <property type="match status" value="1"/>
</dbReference>
<comment type="function">
    <text evidence="18">Catalyzes the epimerization of the S- and R-forms of NAD(P)HX, a damaged form of NAD(P)H that is a result of enzymatic or heat-dependent hydration. This is a prerequisite for the S-specific NAD(P)H-hydrate dehydratase to allow the repair of both epimers of NAD(P)HX.</text>
</comment>
<evidence type="ECO:0000313" key="22">
    <source>
        <dbReference type="EMBL" id="KTW03329.1"/>
    </source>
</evidence>
<evidence type="ECO:0000256" key="4">
    <source>
        <dbReference type="ARBA" id="ARBA00009524"/>
    </source>
</evidence>
<dbReference type="CDD" id="cd01171">
    <property type="entry name" value="YXKO-related"/>
    <property type="match status" value="1"/>
</dbReference>
<dbReference type="GO" id="GO:0046496">
    <property type="term" value="P:nicotinamide nucleotide metabolic process"/>
    <property type="evidence" value="ECO:0007669"/>
    <property type="project" value="UniProtKB-UniRule"/>
</dbReference>
<dbReference type="OrthoDB" id="9806925at2"/>
<dbReference type="Pfam" id="PF01256">
    <property type="entry name" value="Carb_kinase"/>
    <property type="match status" value="1"/>
</dbReference>
<comment type="subunit">
    <text evidence="17">Homotetramer.</text>
</comment>
<dbReference type="InterPro" id="IPR036652">
    <property type="entry name" value="YjeF_N_dom_sf"/>
</dbReference>
<dbReference type="SUPFAM" id="SSF64153">
    <property type="entry name" value="YjeF N-terminal domain-like"/>
    <property type="match status" value="1"/>
</dbReference>
<feature type="binding site" evidence="17">
    <location>
        <position position="407"/>
    </location>
    <ligand>
        <name>AMP</name>
        <dbReference type="ChEBI" id="CHEBI:456215"/>
    </ligand>
</feature>
<feature type="binding site" evidence="18">
    <location>
        <position position="151"/>
    </location>
    <ligand>
        <name>(6S)-NADPHX</name>
        <dbReference type="ChEBI" id="CHEBI:64076"/>
    </ligand>
</feature>
<keyword evidence="12 17" id="KW-0456">Lyase</keyword>
<feature type="binding site" evidence="17">
    <location>
        <position position="241"/>
    </location>
    <ligand>
        <name>(6S)-NADPHX</name>
        <dbReference type="ChEBI" id="CHEBI:64076"/>
    </ligand>
</feature>
<comment type="similarity">
    <text evidence="4 19">In the C-terminal section; belongs to the NnrD/CARKD family.</text>
</comment>
<evidence type="ECO:0000256" key="14">
    <source>
        <dbReference type="ARBA" id="ARBA00025153"/>
    </source>
</evidence>
<feature type="binding site" evidence="17">
    <location>
        <begin position="378"/>
        <end position="382"/>
    </location>
    <ligand>
        <name>AMP</name>
        <dbReference type="ChEBI" id="CHEBI:456215"/>
    </ligand>
</feature>
<dbReference type="InterPro" id="IPR017953">
    <property type="entry name" value="Carbohydrate_kinase_pred_CS"/>
</dbReference>
<evidence type="ECO:0000256" key="5">
    <source>
        <dbReference type="ARBA" id="ARBA00022723"/>
    </source>
</evidence>
<comment type="similarity">
    <text evidence="18">Belongs to the NnrE/AIBP family.</text>
</comment>
<accession>A0A147J392</accession>
<dbReference type="AlphaFoldDB" id="A0A147J392"/>
<dbReference type="Gene3D" id="3.40.50.10260">
    <property type="entry name" value="YjeF N-terminal domain"/>
    <property type="match status" value="1"/>
</dbReference>
<evidence type="ECO:0000256" key="19">
    <source>
        <dbReference type="PIRNR" id="PIRNR017184"/>
    </source>
</evidence>
<dbReference type="InterPro" id="IPR029056">
    <property type="entry name" value="Ribokinase-like"/>
</dbReference>
<dbReference type="RefSeq" id="WP_058750914.1">
    <property type="nucleotide sequence ID" value="NZ_LDTE01000001.1"/>
</dbReference>
<evidence type="ECO:0000259" key="21">
    <source>
        <dbReference type="PROSITE" id="PS51385"/>
    </source>
</evidence>
<evidence type="ECO:0000256" key="13">
    <source>
        <dbReference type="ARBA" id="ARBA00023268"/>
    </source>
</evidence>
<dbReference type="SUPFAM" id="SSF53613">
    <property type="entry name" value="Ribokinase-like"/>
    <property type="match status" value="1"/>
</dbReference>
<keyword evidence="9 18" id="KW-0630">Potassium</keyword>
<feature type="binding site" evidence="18">
    <location>
        <begin position="61"/>
        <end position="65"/>
    </location>
    <ligand>
        <name>(6S)-NADPHX</name>
        <dbReference type="ChEBI" id="CHEBI:64076"/>
    </ligand>
</feature>
<name>A0A147J392_9SPHN</name>
<dbReference type="PROSITE" id="PS01049">
    <property type="entry name" value="YJEF_C_1"/>
    <property type="match status" value="1"/>
</dbReference>
<dbReference type="PROSITE" id="PS51383">
    <property type="entry name" value="YJEF_C_3"/>
    <property type="match status" value="1"/>
</dbReference>
<dbReference type="PROSITE" id="PS01050">
    <property type="entry name" value="YJEF_C_2"/>
    <property type="match status" value="1"/>
</dbReference>
<dbReference type="PATRIC" id="fig|33051.4.peg.49"/>
<gene>
    <name evidence="18" type="primary">nnrE</name>
    <name evidence="17" type="synonym">nnrD</name>
    <name evidence="22" type="ORF">SB4_00250</name>
</gene>
<feature type="binding site" evidence="17">
    <location>
        <position position="297"/>
    </location>
    <ligand>
        <name>(6S)-NADPHX</name>
        <dbReference type="ChEBI" id="CHEBI:64076"/>
    </ligand>
</feature>
<comment type="caution">
    <text evidence="18">Lacks conserved residue(s) required for the propagation of feature annotation.</text>
</comment>
<evidence type="ECO:0000256" key="18">
    <source>
        <dbReference type="HAMAP-Rule" id="MF_01966"/>
    </source>
</evidence>
<dbReference type="HAMAP" id="MF_01966">
    <property type="entry name" value="NADHX_epimerase"/>
    <property type="match status" value="1"/>
</dbReference>
<evidence type="ECO:0000256" key="7">
    <source>
        <dbReference type="ARBA" id="ARBA00022840"/>
    </source>
</evidence>
<feature type="domain" description="YjeF N-terminal" evidence="21">
    <location>
        <begin position="15"/>
        <end position="208"/>
    </location>
</feature>
<dbReference type="InterPro" id="IPR030677">
    <property type="entry name" value="Nnr"/>
</dbReference>
<comment type="function">
    <text evidence="14 19">Bifunctional enzyme that catalyzes the epimerization of the S- and R-forms of NAD(P)HX and the dehydration of the S-form of NAD(P)HX at the expense of ADP, which is converted to AMP. This allows the repair of both epimers of NAD(P)HX, a damaged form of NAD(P)H that is a result of enzymatic or heat-dependent hydration.</text>
</comment>
<keyword evidence="7 17" id="KW-0067">ATP-binding</keyword>
<dbReference type="NCBIfam" id="TIGR00197">
    <property type="entry name" value="yjeF_nterm"/>
    <property type="match status" value="1"/>
</dbReference>
<evidence type="ECO:0000256" key="2">
    <source>
        <dbReference type="ARBA" id="ARBA00000909"/>
    </source>
</evidence>
<evidence type="ECO:0000256" key="11">
    <source>
        <dbReference type="ARBA" id="ARBA00023235"/>
    </source>
</evidence>